<dbReference type="CDD" id="cd11282">
    <property type="entry name" value="ADF_coactosin_like"/>
    <property type="match status" value="1"/>
</dbReference>
<comment type="subcellular location">
    <subcellularLocation>
        <location evidence="1">Cytoplasm</location>
        <location evidence="1">Cytoskeleton</location>
    </subcellularLocation>
</comment>
<evidence type="ECO:0000259" key="9">
    <source>
        <dbReference type="PROSITE" id="PS51263"/>
    </source>
</evidence>
<evidence type="ECO:0000256" key="3">
    <source>
        <dbReference type="ARBA" id="ARBA00023203"/>
    </source>
</evidence>
<comment type="subunit">
    <text evidence="7">Interacts with 5-lipoxygenase (ALOX5/5LO) in a calcium-independent manner. Binds to F-actin with a stoichiometry of 1:2.</text>
</comment>
<sequence length="179" mass="20173">MLQHYHQQQQQQYLSDCVIQLCKIITTMAGPKRSVDLSNTEIQEAWQEVRNDASDTNWILLSYADNGDIVLSGKGTGGLTEMKTQLNSNQVYYGVARVRAVDDHGSKRAKFVFITYVGAGVTPIRRARVSTHKHEFERFFNGYHIQIYANSEEDLSEEAITASLHACAGAHKPQAYEFS</sequence>
<evidence type="ECO:0000256" key="7">
    <source>
        <dbReference type="ARBA" id="ARBA00062335"/>
    </source>
</evidence>
<dbReference type="PANTHER" id="PTHR10829:SF25">
    <property type="entry name" value="DREBRIN-LIKE PROTEIN"/>
    <property type="match status" value="1"/>
</dbReference>
<evidence type="ECO:0000313" key="10">
    <source>
        <dbReference type="EMBL" id="CAF0795341.1"/>
    </source>
</evidence>
<comment type="caution">
    <text evidence="10">The sequence shown here is derived from an EMBL/GenBank/DDBJ whole genome shotgun (WGS) entry which is preliminary data.</text>
</comment>
<reference evidence="10" key="1">
    <citation type="submission" date="2021-02" db="EMBL/GenBank/DDBJ databases">
        <authorList>
            <person name="Nowell W R."/>
        </authorList>
    </citation>
    <scope>NUCLEOTIDE SEQUENCE</scope>
</reference>
<dbReference type="FunFam" id="3.40.20.10:FF:000018">
    <property type="entry name" value="Coactosin-like 1"/>
    <property type="match status" value="1"/>
</dbReference>
<dbReference type="GO" id="GO:0030864">
    <property type="term" value="C:cortical actin cytoskeleton"/>
    <property type="evidence" value="ECO:0007669"/>
    <property type="project" value="TreeGrafter"/>
</dbReference>
<dbReference type="PANTHER" id="PTHR10829">
    <property type="entry name" value="CORTACTIN AND DREBRIN"/>
    <property type="match status" value="1"/>
</dbReference>
<dbReference type="SUPFAM" id="SSF55753">
    <property type="entry name" value="Actin depolymerizing proteins"/>
    <property type="match status" value="1"/>
</dbReference>
<dbReference type="Proteomes" id="UP000663854">
    <property type="component" value="Unassembled WGS sequence"/>
</dbReference>
<dbReference type="SMART" id="SM00102">
    <property type="entry name" value="ADF"/>
    <property type="match status" value="1"/>
</dbReference>
<dbReference type="GO" id="GO:0005884">
    <property type="term" value="C:actin filament"/>
    <property type="evidence" value="ECO:0007669"/>
    <property type="project" value="TreeGrafter"/>
</dbReference>
<keyword evidence="4" id="KW-0206">Cytoskeleton</keyword>
<evidence type="ECO:0000256" key="1">
    <source>
        <dbReference type="ARBA" id="ARBA00004245"/>
    </source>
</evidence>
<proteinExistence type="inferred from homology"/>
<dbReference type="PROSITE" id="PS51263">
    <property type="entry name" value="ADF_H"/>
    <property type="match status" value="1"/>
</dbReference>
<evidence type="ECO:0000256" key="2">
    <source>
        <dbReference type="ARBA" id="ARBA00022490"/>
    </source>
</evidence>
<comment type="similarity">
    <text evidence="5">Belongs to the actin-binding proteins ADF family. Coactosin subfamily.</text>
</comment>
<gene>
    <name evidence="10" type="ORF">PYM288_LOCUS4342</name>
</gene>
<dbReference type="Pfam" id="PF00241">
    <property type="entry name" value="Cofilin_ADF"/>
    <property type="match status" value="1"/>
</dbReference>
<evidence type="ECO:0000256" key="6">
    <source>
        <dbReference type="ARBA" id="ARBA00058385"/>
    </source>
</evidence>
<dbReference type="InterPro" id="IPR002108">
    <property type="entry name" value="ADF-H"/>
</dbReference>
<comment type="function">
    <text evidence="6">Binds to F-actin in a calcium-independent manner. Has no direct effect on actin depolymerization. Acts as a chaperone for ALOX5 (5LO), influencing both its stability and activity in leukotrienes synthesis.</text>
</comment>
<organism evidence="10 11">
    <name type="scientific">Rotaria sordida</name>
    <dbReference type="NCBI Taxonomy" id="392033"/>
    <lineage>
        <taxon>Eukaryota</taxon>
        <taxon>Metazoa</taxon>
        <taxon>Spiralia</taxon>
        <taxon>Gnathifera</taxon>
        <taxon>Rotifera</taxon>
        <taxon>Eurotatoria</taxon>
        <taxon>Bdelloidea</taxon>
        <taxon>Philodinida</taxon>
        <taxon>Philodinidae</taxon>
        <taxon>Rotaria</taxon>
    </lineage>
</organism>
<protein>
    <recommendedName>
        <fullName evidence="8">Coactosin-like protein</fullName>
    </recommendedName>
</protein>
<dbReference type="GO" id="GO:0030833">
    <property type="term" value="P:regulation of actin filament polymerization"/>
    <property type="evidence" value="ECO:0007669"/>
    <property type="project" value="TreeGrafter"/>
</dbReference>
<evidence type="ECO:0000313" key="11">
    <source>
        <dbReference type="Proteomes" id="UP000663854"/>
    </source>
</evidence>
<evidence type="ECO:0000256" key="4">
    <source>
        <dbReference type="ARBA" id="ARBA00023212"/>
    </source>
</evidence>
<accession>A0A813SEX7</accession>
<dbReference type="AlphaFoldDB" id="A0A813SEX7"/>
<feature type="domain" description="ADF-H" evidence="9">
    <location>
        <begin position="34"/>
        <end position="165"/>
    </location>
</feature>
<dbReference type="Gene3D" id="3.40.20.10">
    <property type="entry name" value="Severin"/>
    <property type="match status" value="1"/>
</dbReference>
<evidence type="ECO:0000256" key="8">
    <source>
        <dbReference type="ARBA" id="ARBA00068121"/>
    </source>
</evidence>
<evidence type="ECO:0000256" key="5">
    <source>
        <dbReference type="ARBA" id="ARBA00038052"/>
    </source>
</evidence>
<keyword evidence="2" id="KW-0963">Cytoplasm</keyword>
<keyword evidence="3" id="KW-0009">Actin-binding</keyword>
<name>A0A813SEX7_9BILA</name>
<dbReference type="InterPro" id="IPR029006">
    <property type="entry name" value="ADF-H/Gelsolin-like_dom_sf"/>
</dbReference>
<dbReference type="GO" id="GO:0051015">
    <property type="term" value="F:actin filament binding"/>
    <property type="evidence" value="ECO:0007669"/>
    <property type="project" value="TreeGrafter"/>
</dbReference>
<dbReference type="EMBL" id="CAJNOH010000039">
    <property type="protein sequence ID" value="CAF0795341.1"/>
    <property type="molecule type" value="Genomic_DNA"/>
</dbReference>